<dbReference type="GO" id="GO:0005525">
    <property type="term" value="F:GTP binding"/>
    <property type="evidence" value="ECO:0007669"/>
    <property type="project" value="InterPro"/>
</dbReference>
<feature type="transmembrane region" description="Helical" evidence="7">
    <location>
        <begin position="881"/>
        <end position="906"/>
    </location>
</feature>
<feature type="transmembrane region" description="Helical" evidence="7">
    <location>
        <begin position="710"/>
        <end position="732"/>
    </location>
</feature>
<dbReference type="GO" id="GO:0005886">
    <property type="term" value="C:plasma membrane"/>
    <property type="evidence" value="ECO:0007669"/>
    <property type="project" value="TreeGrafter"/>
</dbReference>
<dbReference type="SMART" id="SM00174">
    <property type="entry name" value="RHO"/>
    <property type="match status" value="1"/>
</dbReference>
<reference evidence="9 10" key="1">
    <citation type="journal article" date="2011" name="J. Gen. Appl. Microbiol.">
        <title>Draft genome sequencing of the enigmatic yeast Saitoella complicata.</title>
        <authorList>
            <person name="Nishida H."/>
            <person name="Hamamoto M."/>
            <person name="Sugiyama J."/>
        </authorList>
    </citation>
    <scope>NUCLEOTIDE SEQUENCE [LARGE SCALE GENOMIC DNA]</scope>
    <source>
        <strain evidence="9 10">NRRL Y-17804</strain>
    </source>
</reference>
<feature type="transmembrane region" description="Helical" evidence="7">
    <location>
        <begin position="667"/>
        <end position="690"/>
    </location>
</feature>
<keyword evidence="3 7" id="KW-0812">Transmembrane</keyword>
<evidence type="ECO:0000256" key="1">
    <source>
        <dbReference type="ARBA" id="ARBA00004141"/>
    </source>
</evidence>
<feature type="transmembrane region" description="Helical" evidence="7">
    <location>
        <begin position="376"/>
        <end position="395"/>
    </location>
</feature>
<feature type="transmembrane region" description="Helical" evidence="7">
    <location>
        <begin position="576"/>
        <end position="598"/>
    </location>
</feature>
<reference evidence="9 10" key="2">
    <citation type="journal article" date="2014" name="J. Gen. Appl. Microbiol.">
        <title>The early diverging ascomycetous budding yeast Saitoella complicata has three histone deacetylases belonging to the Clr6, Hos2, and Rpd3 lineages.</title>
        <authorList>
            <person name="Nishida H."/>
            <person name="Matsumoto T."/>
            <person name="Kondo S."/>
            <person name="Hamamoto M."/>
            <person name="Yoshikawa H."/>
        </authorList>
    </citation>
    <scope>NUCLEOTIDE SEQUENCE [LARGE SCALE GENOMIC DNA]</scope>
    <source>
        <strain evidence="9 10">NRRL Y-17804</strain>
    </source>
</reference>
<evidence type="ECO:0000256" key="6">
    <source>
        <dbReference type="SAM" id="MobiDB-lite"/>
    </source>
</evidence>
<dbReference type="InterPro" id="IPR036259">
    <property type="entry name" value="MFS_trans_sf"/>
</dbReference>
<evidence type="ECO:0000313" key="10">
    <source>
        <dbReference type="Proteomes" id="UP000033140"/>
    </source>
</evidence>
<feature type="transmembrane region" description="Helical" evidence="7">
    <location>
        <begin position="297"/>
        <end position="315"/>
    </location>
</feature>
<dbReference type="PANTHER" id="PTHR23502">
    <property type="entry name" value="MAJOR FACILITATOR SUPERFAMILY"/>
    <property type="match status" value="1"/>
</dbReference>
<organism evidence="9 10">
    <name type="scientific">Saitoella complicata (strain BCRC 22490 / CBS 7301 / JCM 7358 / NBRC 10748 / NRRL Y-17804)</name>
    <dbReference type="NCBI Taxonomy" id="698492"/>
    <lineage>
        <taxon>Eukaryota</taxon>
        <taxon>Fungi</taxon>
        <taxon>Dikarya</taxon>
        <taxon>Ascomycota</taxon>
        <taxon>Taphrinomycotina</taxon>
        <taxon>Taphrinomycotina incertae sedis</taxon>
        <taxon>Saitoella</taxon>
    </lineage>
</organism>
<dbReference type="STRING" id="698492.A0A0E9NA88"/>
<name>A0A0E9NA88_SAICN</name>
<dbReference type="CDD" id="cd17330">
    <property type="entry name" value="MFS_SLC46_TetA_like"/>
    <property type="match status" value="1"/>
</dbReference>
<feature type="transmembrane region" description="Helical" evidence="7">
    <location>
        <begin position="114"/>
        <end position="133"/>
    </location>
</feature>
<dbReference type="Gene3D" id="1.20.1250.20">
    <property type="entry name" value="MFS general substrate transporter like domains"/>
    <property type="match status" value="2"/>
</dbReference>
<evidence type="ECO:0000256" key="4">
    <source>
        <dbReference type="ARBA" id="ARBA00022989"/>
    </source>
</evidence>
<dbReference type="EMBL" id="BACD03000005">
    <property type="protein sequence ID" value="GAO46744.1"/>
    <property type="molecule type" value="Genomic_DNA"/>
</dbReference>
<feature type="transmembrane region" description="Helical" evidence="7">
    <location>
        <begin position="230"/>
        <end position="251"/>
    </location>
</feature>
<gene>
    <name evidence="9" type="ORF">G7K_0966-t1</name>
</gene>
<dbReference type="GO" id="GO:0003924">
    <property type="term" value="F:GTPase activity"/>
    <property type="evidence" value="ECO:0007669"/>
    <property type="project" value="InterPro"/>
</dbReference>
<feature type="transmembrane region" description="Helical" evidence="7">
    <location>
        <begin position="850"/>
        <end position="869"/>
    </location>
</feature>
<dbReference type="NCBIfam" id="TIGR00231">
    <property type="entry name" value="small_GTP"/>
    <property type="match status" value="1"/>
</dbReference>
<keyword evidence="4 7" id="KW-1133">Transmembrane helix</keyword>
<feature type="domain" description="Major facilitator superfamily (MFS) profile" evidence="8">
    <location>
        <begin position="70"/>
        <end position="490"/>
    </location>
</feature>
<dbReference type="FunFam" id="1.20.1250.20:FF:000653">
    <property type="entry name" value="Polyamine transporter, putative"/>
    <property type="match status" value="1"/>
</dbReference>
<protein>
    <recommendedName>
        <fullName evidence="8">Major facilitator superfamily (MFS) profile domain-containing protein</fullName>
    </recommendedName>
</protein>
<dbReference type="InterPro" id="IPR011701">
    <property type="entry name" value="MFS"/>
</dbReference>
<evidence type="ECO:0000313" key="9">
    <source>
        <dbReference type="EMBL" id="GAO46744.1"/>
    </source>
</evidence>
<feature type="transmembrane region" description="Helical" evidence="7">
    <location>
        <begin position="74"/>
        <end position="94"/>
    </location>
</feature>
<comment type="caution">
    <text evidence="9">The sequence shown here is derived from an EMBL/GenBank/DDBJ whole genome shotgun (WGS) entry which is preliminary data.</text>
</comment>
<feature type="transmembrane region" description="Helical" evidence="7">
    <location>
        <begin position="912"/>
        <end position="938"/>
    </location>
</feature>
<dbReference type="SUPFAM" id="SSF103473">
    <property type="entry name" value="MFS general substrate transporter"/>
    <property type="match status" value="2"/>
</dbReference>
<feature type="region of interest" description="Disordered" evidence="6">
    <location>
        <begin position="1297"/>
        <end position="1319"/>
    </location>
</feature>
<dbReference type="SMART" id="SM00176">
    <property type="entry name" value="RAN"/>
    <property type="match status" value="1"/>
</dbReference>
<feature type="transmembrane region" description="Helical" evidence="7">
    <location>
        <begin position="335"/>
        <end position="355"/>
    </location>
</feature>
<dbReference type="PROSITE" id="PS50850">
    <property type="entry name" value="MFS"/>
    <property type="match status" value="2"/>
</dbReference>
<dbReference type="SUPFAM" id="SSF52540">
    <property type="entry name" value="P-loop containing nucleoside triphosphate hydrolases"/>
    <property type="match status" value="1"/>
</dbReference>
<dbReference type="Proteomes" id="UP000033140">
    <property type="component" value="Unassembled WGS sequence"/>
</dbReference>
<dbReference type="InterPro" id="IPR001806">
    <property type="entry name" value="Small_GTPase"/>
</dbReference>
<dbReference type="PANTHER" id="PTHR23502:SF24">
    <property type="entry name" value="TRANSPORTER, PUTATIVE-RELATED"/>
    <property type="match status" value="1"/>
</dbReference>
<feature type="transmembrane region" description="Helical" evidence="7">
    <location>
        <begin position="202"/>
        <end position="224"/>
    </location>
</feature>
<feature type="region of interest" description="Disordered" evidence="6">
    <location>
        <begin position="1"/>
        <end position="31"/>
    </location>
</feature>
<feature type="compositionally biased region" description="Basic and acidic residues" evidence="6">
    <location>
        <begin position="489"/>
        <end position="520"/>
    </location>
</feature>
<feature type="compositionally biased region" description="Basic and acidic residues" evidence="6">
    <location>
        <begin position="1"/>
        <end position="15"/>
    </location>
</feature>
<evidence type="ECO:0000256" key="5">
    <source>
        <dbReference type="ARBA" id="ARBA00023136"/>
    </source>
</evidence>
<feature type="region of interest" description="Disordered" evidence="6">
    <location>
        <begin position="1080"/>
        <end position="1099"/>
    </location>
</feature>
<comment type="subcellular location">
    <subcellularLocation>
        <location evidence="1">Membrane</location>
        <topology evidence="1">Multi-pass membrane protein</topology>
    </subcellularLocation>
</comment>
<dbReference type="InterPro" id="IPR005225">
    <property type="entry name" value="Small_GTP-bd"/>
</dbReference>
<evidence type="ECO:0000256" key="7">
    <source>
        <dbReference type="SAM" id="Phobius"/>
    </source>
</evidence>
<feature type="region of interest" description="Disordered" evidence="6">
    <location>
        <begin position="489"/>
        <end position="528"/>
    </location>
</feature>
<feature type="compositionally biased region" description="Acidic residues" evidence="6">
    <location>
        <begin position="1309"/>
        <end position="1319"/>
    </location>
</feature>
<dbReference type="PROSITE" id="PS51421">
    <property type="entry name" value="RAS"/>
    <property type="match status" value="1"/>
</dbReference>
<feature type="transmembrane region" description="Helical" evidence="7">
    <location>
        <begin position="805"/>
        <end position="830"/>
    </location>
</feature>
<feature type="transmembrane region" description="Helical" evidence="7">
    <location>
        <begin position="634"/>
        <end position="655"/>
    </location>
</feature>
<feature type="compositionally biased region" description="Polar residues" evidence="6">
    <location>
        <begin position="761"/>
        <end position="775"/>
    </location>
</feature>
<dbReference type="PRINTS" id="PR00449">
    <property type="entry name" value="RASTRNSFRMNG"/>
</dbReference>
<feature type="transmembrane region" description="Helical" evidence="7">
    <location>
        <begin position="435"/>
        <end position="457"/>
    </location>
</feature>
<feature type="transmembrane region" description="Helical" evidence="7">
    <location>
        <begin position="990"/>
        <end position="1010"/>
    </location>
</feature>
<feature type="compositionally biased region" description="Basic and acidic residues" evidence="6">
    <location>
        <begin position="1297"/>
        <end position="1308"/>
    </location>
</feature>
<dbReference type="Gene3D" id="3.40.50.300">
    <property type="entry name" value="P-loop containing nucleotide triphosphate hydrolases"/>
    <property type="match status" value="1"/>
</dbReference>
<evidence type="ECO:0000256" key="3">
    <source>
        <dbReference type="ARBA" id="ARBA00022692"/>
    </source>
</evidence>
<dbReference type="FunFam" id="3.40.50.300:FF:001447">
    <property type="entry name" value="Ras-related protein Rab-1B"/>
    <property type="match status" value="1"/>
</dbReference>
<feature type="domain" description="Major facilitator superfamily (MFS) profile" evidence="8">
    <location>
        <begin position="538"/>
        <end position="1015"/>
    </location>
</feature>
<feature type="transmembrane region" description="Helical" evidence="7">
    <location>
        <begin position="610"/>
        <end position="628"/>
    </location>
</feature>
<evidence type="ECO:0000256" key="2">
    <source>
        <dbReference type="ARBA" id="ARBA00022448"/>
    </source>
</evidence>
<dbReference type="Pfam" id="PF00071">
    <property type="entry name" value="Ras"/>
    <property type="match status" value="1"/>
</dbReference>
<dbReference type="InterPro" id="IPR027417">
    <property type="entry name" value="P-loop_NTPase"/>
</dbReference>
<feature type="transmembrane region" description="Helical" evidence="7">
    <location>
        <begin position="401"/>
        <end position="428"/>
    </location>
</feature>
<reference evidence="9 10" key="3">
    <citation type="journal article" date="2015" name="Genome Announc.">
        <title>Draft Genome Sequence of the Archiascomycetous Yeast Saitoella complicata.</title>
        <authorList>
            <person name="Yamauchi K."/>
            <person name="Kondo S."/>
            <person name="Hamamoto M."/>
            <person name="Takahashi Y."/>
            <person name="Ogura Y."/>
            <person name="Hayashi T."/>
            <person name="Nishida H."/>
        </authorList>
    </citation>
    <scope>NUCLEOTIDE SEQUENCE [LARGE SCALE GENOMIC DNA]</scope>
    <source>
        <strain evidence="9 10">NRRL Y-17804</strain>
    </source>
</reference>
<dbReference type="GO" id="GO:0022857">
    <property type="term" value="F:transmembrane transporter activity"/>
    <property type="evidence" value="ECO:0007669"/>
    <property type="project" value="InterPro"/>
</dbReference>
<accession>A0A0E9NA88</accession>
<dbReference type="SMART" id="SM00173">
    <property type="entry name" value="RAS"/>
    <property type="match status" value="1"/>
</dbReference>
<feature type="region of interest" description="Disordered" evidence="6">
    <location>
        <begin position="761"/>
        <end position="781"/>
    </location>
</feature>
<dbReference type="InterPro" id="IPR020846">
    <property type="entry name" value="MFS_dom"/>
</dbReference>
<sequence>MSVIKEDVEKAEHAIQRAGSPTDIEKADIQREDYDHSSEPIAAHTAQLDDPHHVLSFAPDDPDNPRNWPTYKRYYIASFASLLNVLVCLCASGYSSGGSEMGAELGMGSEVVTVGLSLYVLGFALGPMVLAPLSEYYGRNPVYITTWTLFTIFQIPLALAQNTPTVLICRFLQGTFGSAPLTNTGGTVSDVFARDECGYAMAIYGLSSAAGPPFALVISGWIVLQMGWRWLFWVYLIVFGGIGIIMVLTLPETRHDIILARRAKKLGAYHPHQDRKLRELFGVTLTRPVRFLFTEPITFFSAIYNGFLFGVVFLFNEALPIVFADGHGFNVGEWGLTFLGFVLGSLIAALCYPIQEQHYLRKVKEAGGKSVPEERIWSSLLGTFLLPIGLFWFAWTSYPSVPWIIPIFAAGCFGAGLFIIILGILNYVVDAYQTYAASALAGVILVRNVVGAGFPLFAAQMYEATLVIQLNEKTYRTFDLSTFRVDPGTDHNRGNHEEQATMTRDRYGSIQDREDRDNTDLRSTASIDDEQTPLPKRQLAILCFACLAEQTAFNNIAPYLPQMVRSFHISSSEGDVSFYVGVIASSFLLAQSVTNFGWGWLSDKIGRKPVIVIGTAGTAIGILGFGYADTLKKAILTQVFIGLVNANQGVISTVLGEITDDSNQSAAFSYLPFVWGLGSIVGPAMGGVLADPADAFPGLFGQELFKRYPYLLPNLASALLLLIDLVLIVFFLSESHKKKTPAFVNRIKVLFLRVWQWHTTPSTSRSAYPGTSSADTDPHRPLLRPSASKAARSSFWQRKDEWKQLLTPNIFSILLTFAIFSFAVVAYGQLFPVFLSTPYPIGRDMNPRDIGIMLAASGIASIVAQITLYERLQDSFGTKRCYQLGFAVFAIAFFGTPFVGLGPGFLSSKAGLWAGALVVLSLRTIATVLGMTCIMLLITNAAPSDSTLGSLNGLSQAVAAVFRALGPFGSGAIFTASQRMVGQTWPLGGFLAWNVVGCVLVLGLAGTWWVKGEEKDDREEEERVHLFIIKYNSYVNTIPTSQKTGREGTTDGKQTQDFIAEHASSDLQLPTSTALSTLNPRSGNDALLPNRTTTTAAPPDQELDTLYDYLVKFIMIGPSGCGKSCLLHRFTRGEWLELTSHTIGVSLSSKIVSVGAGPRRKRLKLQLWDTAGQERFRAVTRSYYRAAACAMLVFSLGSRESFEALPTWLTDTKALASSNVCIVLIGNKADVDASTDPAEGRREVSSAEAQAWATKHSLPYLEVSARSDLNVNEAFMRPVRELLTRVELGEIRPEDAGSGRWSMGRDWEEGGEGEEDEGDECGELVGWGARLGTAVSVAATEDVGEVGVLWVIVVFAASSCG</sequence>
<keyword evidence="2" id="KW-0813">Transport</keyword>
<dbReference type="CDD" id="cd17323">
    <property type="entry name" value="MFS_Tpo1_MDR_like"/>
    <property type="match status" value="1"/>
</dbReference>
<proteinExistence type="predicted"/>
<dbReference type="CDD" id="cd00154">
    <property type="entry name" value="Rab"/>
    <property type="match status" value="1"/>
</dbReference>
<dbReference type="Pfam" id="PF07690">
    <property type="entry name" value="MFS_1"/>
    <property type="match status" value="2"/>
</dbReference>
<evidence type="ECO:0000259" key="8">
    <source>
        <dbReference type="PROSITE" id="PS50850"/>
    </source>
</evidence>
<keyword evidence="5 7" id="KW-0472">Membrane</keyword>
<dbReference type="SMART" id="SM00175">
    <property type="entry name" value="RAB"/>
    <property type="match status" value="1"/>
</dbReference>
<dbReference type="PROSITE" id="PS51419">
    <property type="entry name" value="RAB"/>
    <property type="match status" value="1"/>
</dbReference>
<keyword evidence="10" id="KW-1185">Reference proteome</keyword>